<dbReference type="EMBL" id="MVGC01001149">
    <property type="protein sequence ID" value="RJE17333.1"/>
    <property type="molecule type" value="Genomic_DNA"/>
</dbReference>
<reference evidence="2" key="1">
    <citation type="submission" date="2017-02" db="EMBL/GenBank/DDBJ databases">
        <authorList>
            <person name="Tafer H."/>
            <person name="Lopandic K."/>
        </authorList>
    </citation>
    <scope>NUCLEOTIDE SEQUENCE [LARGE SCALE GENOMIC DNA]</scope>
    <source>
        <strain evidence="2">CBS 366.77</strain>
    </source>
</reference>
<keyword evidence="2" id="KW-1185">Reference proteome</keyword>
<protein>
    <submittedName>
        <fullName evidence="1">Uncharacterized protein</fullName>
    </submittedName>
</protein>
<gene>
    <name evidence="1" type="ORF">PHISCL_10330</name>
</gene>
<name>A0A3A2Z572_9EURO</name>
<accession>A0A3A2Z572</accession>
<dbReference type="Proteomes" id="UP000266188">
    <property type="component" value="Unassembled WGS sequence"/>
</dbReference>
<proteinExistence type="predicted"/>
<evidence type="ECO:0000313" key="1">
    <source>
        <dbReference type="EMBL" id="RJE17333.1"/>
    </source>
</evidence>
<organism evidence="1 2">
    <name type="scientific">Aspergillus sclerotialis</name>
    <dbReference type="NCBI Taxonomy" id="2070753"/>
    <lineage>
        <taxon>Eukaryota</taxon>
        <taxon>Fungi</taxon>
        <taxon>Dikarya</taxon>
        <taxon>Ascomycota</taxon>
        <taxon>Pezizomycotina</taxon>
        <taxon>Eurotiomycetes</taxon>
        <taxon>Eurotiomycetidae</taxon>
        <taxon>Eurotiales</taxon>
        <taxon>Aspergillaceae</taxon>
        <taxon>Aspergillus</taxon>
        <taxon>Aspergillus subgen. Polypaecilum</taxon>
    </lineage>
</organism>
<dbReference type="AlphaFoldDB" id="A0A3A2Z572"/>
<evidence type="ECO:0000313" key="2">
    <source>
        <dbReference type="Proteomes" id="UP000266188"/>
    </source>
</evidence>
<comment type="caution">
    <text evidence="1">The sequence shown here is derived from an EMBL/GenBank/DDBJ whole genome shotgun (WGS) entry which is preliminary data.</text>
</comment>
<sequence>MVDQAVEIIGNLHAGLTLGDNLLVEKLFAWGLASVVPPPRAAVAVAVPGDQLEHRVWSLD</sequence>